<proteinExistence type="predicted"/>
<dbReference type="EMBL" id="MU005571">
    <property type="protein sequence ID" value="KAF2689839.1"/>
    <property type="molecule type" value="Genomic_DNA"/>
</dbReference>
<sequence>MCYFYRDPVTEDLVLVPPWPEHSLFSDPKPSLRRYWTFHALCRGWIEFIYDHENNEWSVAHGAREVGDEEVAMHGHGEAPSAHELLRGLFVDFMREGSSPRGYSTATEWEDWADLPTRDTFYRNAGWLCE</sequence>
<accession>A0A6G1JI72</accession>
<gene>
    <name evidence="1" type="ORF">K458DRAFT_412699</name>
</gene>
<evidence type="ECO:0000313" key="2">
    <source>
        <dbReference type="Proteomes" id="UP000799291"/>
    </source>
</evidence>
<dbReference type="AlphaFoldDB" id="A0A6G1JI72"/>
<keyword evidence="2" id="KW-1185">Reference proteome</keyword>
<name>A0A6G1JI72_9PLEO</name>
<dbReference type="OrthoDB" id="4757095at2759"/>
<organism evidence="1 2">
    <name type="scientific">Lentithecium fluviatile CBS 122367</name>
    <dbReference type="NCBI Taxonomy" id="1168545"/>
    <lineage>
        <taxon>Eukaryota</taxon>
        <taxon>Fungi</taxon>
        <taxon>Dikarya</taxon>
        <taxon>Ascomycota</taxon>
        <taxon>Pezizomycotina</taxon>
        <taxon>Dothideomycetes</taxon>
        <taxon>Pleosporomycetidae</taxon>
        <taxon>Pleosporales</taxon>
        <taxon>Massarineae</taxon>
        <taxon>Lentitheciaceae</taxon>
        <taxon>Lentithecium</taxon>
    </lineage>
</organism>
<reference evidence="1" key="1">
    <citation type="journal article" date="2020" name="Stud. Mycol.">
        <title>101 Dothideomycetes genomes: a test case for predicting lifestyles and emergence of pathogens.</title>
        <authorList>
            <person name="Haridas S."/>
            <person name="Albert R."/>
            <person name="Binder M."/>
            <person name="Bloem J."/>
            <person name="Labutti K."/>
            <person name="Salamov A."/>
            <person name="Andreopoulos B."/>
            <person name="Baker S."/>
            <person name="Barry K."/>
            <person name="Bills G."/>
            <person name="Bluhm B."/>
            <person name="Cannon C."/>
            <person name="Castanera R."/>
            <person name="Culley D."/>
            <person name="Daum C."/>
            <person name="Ezra D."/>
            <person name="Gonzalez J."/>
            <person name="Henrissat B."/>
            <person name="Kuo A."/>
            <person name="Liang C."/>
            <person name="Lipzen A."/>
            <person name="Lutzoni F."/>
            <person name="Magnuson J."/>
            <person name="Mondo S."/>
            <person name="Nolan M."/>
            <person name="Ohm R."/>
            <person name="Pangilinan J."/>
            <person name="Park H.-J."/>
            <person name="Ramirez L."/>
            <person name="Alfaro M."/>
            <person name="Sun H."/>
            <person name="Tritt A."/>
            <person name="Yoshinaga Y."/>
            <person name="Zwiers L.-H."/>
            <person name="Turgeon B."/>
            <person name="Goodwin S."/>
            <person name="Spatafora J."/>
            <person name="Crous P."/>
            <person name="Grigoriev I."/>
        </authorList>
    </citation>
    <scope>NUCLEOTIDE SEQUENCE</scope>
    <source>
        <strain evidence="1">CBS 122367</strain>
    </source>
</reference>
<protein>
    <submittedName>
        <fullName evidence="1">Uncharacterized protein</fullName>
    </submittedName>
</protein>
<evidence type="ECO:0000313" key="1">
    <source>
        <dbReference type="EMBL" id="KAF2689839.1"/>
    </source>
</evidence>
<dbReference type="Proteomes" id="UP000799291">
    <property type="component" value="Unassembled WGS sequence"/>
</dbReference>